<gene>
    <name evidence="2" type="ORF">ADEAN_000786700</name>
</gene>
<protein>
    <submittedName>
        <fullName evidence="2">Uncharacterized protein</fullName>
    </submittedName>
</protein>
<proteinExistence type="predicted"/>
<evidence type="ECO:0000313" key="2">
    <source>
        <dbReference type="EMBL" id="CAD2220352.1"/>
    </source>
</evidence>
<dbReference type="VEuPathDB" id="TriTrypDB:ADEAN_000786700"/>
<keyword evidence="3" id="KW-1185">Reference proteome</keyword>
<organism evidence="2 3">
    <name type="scientific">Angomonas deanei</name>
    <dbReference type="NCBI Taxonomy" id="59799"/>
    <lineage>
        <taxon>Eukaryota</taxon>
        <taxon>Discoba</taxon>
        <taxon>Euglenozoa</taxon>
        <taxon>Kinetoplastea</taxon>
        <taxon>Metakinetoplastina</taxon>
        <taxon>Trypanosomatida</taxon>
        <taxon>Trypanosomatidae</taxon>
        <taxon>Strigomonadinae</taxon>
        <taxon>Angomonas</taxon>
    </lineage>
</organism>
<evidence type="ECO:0000256" key="1">
    <source>
        <dbReference type="SAM" id="MobiDB-lite"/>
    </source>
</evidence>
<evidence type="ECO:0000313" key="3">
    <source>
        <dbReference type="Proteomes" id="UP000515908"/>
    </source>
</evidence>
<dbReference type="Proteomes" id="UP000515908">
    <property type="component" value="Chromosome 17"/>
</dbReference>
<dbReference type="EMBL" id="LR877161">
    <property type="protein sequence ID" value="CAD2220352.1"/>
    <property type="molecule type" value="Genomic_DNA"/>
</dbReference>
<sequence length="228" mass="25865">MPLSLWQQLEREALQRVPNQEGTRYLEVDEMVRDAVCRLFVQSNYDVRTLLTNVTSSLQHIGRYDIGLMRNDNNTAFTVTQSSAFGGREADPSIDEIERRRRIIATSIERINRSGADGRDAFNKAYQDALNAVPQLPSLQENVNVPASNDPFRKSAYEELMEVISKQKAEKRQAAQQSPPPAQRPVGPSSHMGNALPTSNGNYLLQRYGGNYPDANYYQNYRYYGVKK</sequence>
<dbReference type="AlphaFoldDB" id="A0A7G2CQ83"/>
<reference evidence="2 3" key="1">
    <citation type="submission" date="2020-08" db="EMBL/GenBank/DDBJ databases">
        <authorList>
            <person name="Newling K."/>
            <person name="Davey J."/>
            <person name="Forrester S."/>
        </authorList>
    </citation>
    <scope>NUCLEOTIDE SEQUENCE [LARGE SCALE GENOMIC DNA]</scope>
    <source>
        <strain evidence="3">Crithidia deanei Carvalho (ATCC PRA-265)</strain>
    </source>
</reference>
<dbReference type="OrthoDB" id="273617at2759"/>
<name>A0A7G2CQ83_9TRYP</name>
<feature type="region of interest" description="Disordered" evidence="1">
    <location>
        <begin position="167"/>
        <end position="199"/>
    </location>
</feature>
<accession>A0A7G2CQ83</accession>